<dbReference type="Proteomes" id="UP001216510">
    <property type="component" value="Chromosome"/>
</dbReference>
<evidence type="ECO:0000313" key="3">
    <source>
        <dbReference type="Proteomes" id="UP001216510"/>
    </source>
</evidence>
<reference evidence="2 3" key="1">
    <citation type="submission" date="2023-02" db="EMBL/GenBank/DDBJ databases">
        <title>Gemone sequence of Telluria chitinolytica ACM 3522T.</title>
        <authorList>
            <person name="Frediansyah A."/>
            <person name="Miess H."/>
            <person name="Gross H."/>
        </authorList>
    </citation>
    <scope>NUCLEOTIDE SEQUENCE [LARGE SCALE GENOMIC DNA]</scope>
    <source>
        <strain evidence="2 3">ACM 3522</strain>
    </source>
</reference>
<accession>A0ABY8B615</accession>
<feature type="signal peptide" evidence="1">
    <location>
        <begin position="1"/>
        <end position="20"/>
    </location>
</feature>
<dbReference type="EMBL" id="CP119083">
    <property type="protein sequence ID" value="WEF31366.1"/>
    <property type="molecule type" value="Genomic_DNA"/>
</dbReference>
<organism evidence="2 3">
    <name type="scientific">Pseudoduganella chitinolytica</name>
    <dbReference type="NCBI Taxonomy" id="34070"/>
    <lineage>
        <taxon>Bacteria</taxon>
        <taxon>Pseudomonadati</taxon>
        <taxon>Pseudomonadota</taxon>
        <taxon>Betaproteobacteria</taxon>
        <taxon>Burkholderiales</taxon>
        <taxon>Oxalobacteraceae</taxon>
        <taxon>Telluria group</taxon>
        <taxon>Pseudoduganella</taxon>
    </lineage>
</organism>
<keyword evidence="1" id="KW-0732">Signal</keyword>
<evidence type="ECO:0000256" key="1">
    <source>
        <dbReference type="SAM" id="SignalP"/>
    </source>
</evidence>
<evidence type="ECO:0000313" key="2">
    <source>
        <dbReference type="EMBL" id="WEF31366.1"/>
    </source>
</evidence>
<protein>
    <submittedName>
        <fullName evidence="2">Uncharacterized protein</fullName>
    </submittedName>
</protein>
<dbReference type="PROSITE" id="PS51257">
    <property type="entry name" value="PROKAR_LIPOPROTEIN"/>
    <property type="match status" value="1"/>
</dbReference>
<dbReference type="RefSeq" id="WP_277414141.1">
    <property type="nucleotide sequence ID" value="NZ_CP119083.1"/>
</dbReference>
<name>A0ABY8B615_9BURK</name>
<keyword evidence="3" id="KW-1185">Reference proteome</keyword>
<proteinExistence type="predicted"/>
<gene>
    <name evidence="2" type="ORF">PX653_18105</name>
</gene>
<sequence>MIGKARAAGYLLGTALLAGCAGPLTQSAITSNLVQEDAHNAYLVLNIARAYERMPMHFTQVNMVRAGRAASASATRSSDSTSRSAARQILTMRCDHLSRPCRTWTRPA</sequence>
<feature type="chain" id="PRO_5046998600" evidence="1">
    <location>
        <begin position="21"/>
        <end position="108"/>
    </location>
</feature>